<dbReference type="AlphaFoldDB" id="B7KXI1"/>
<dbReference type="SUPFAM" id="SSF50692">
    <property type="entry name" value="ADC-like"/>
    <property type="match status" value="1"/>
</dbReference>
<evidence type="ECO:0000313" key="6">
    <source>
        <dbReference type="EMBL" id="ACK83055.1"/>
    </source>
</evidence>
<dbReference type="Proteomes" id="UP000002385">
    <property type="component" value="Chromosome"/>
</dbReference>
<dbReference type="GO" id="GO:0043546">
    <property type="term" value="F:molybdopterin cofactor binding"/>
    <property type="evidence" value="ECO:0007669"/>
    <property type="project" value="InterPro"/>
</dbReference>
<reference evidence="7" key="1">
    <citation type="submission" date="2008-12" db="EMBL/GenBank/DDBJ databases">
        <title>Complete sequence of chromosome of Methylobacterium chloromethanicum CM4.</title>
        <authorList>
            <consortium name="US DOE Joint Genome Institute"/>
            <person name="Lucas S."/>
            <person name="Copeland A."/>
            <person name="Lapidus A."/>
            <person name="Glavina del Rio T."/>
            <person name="Dalin E."/>
            <person name="Tice H."/>
            <person name="Bruce D."/>
            <person name="Goodwin L."/>
            <person name="Pitluck S."/>
            <person name="Chertkov O."/>
            <person name="Brettin T."/>
            <person name="Detter J.C."/>
            <person name="Han C."/>
            <person name="Larimer F."/>
            <person name="Land M."/>
            <person name="Hauser L."/>
            <person name="Kyrpides N."/>
            <person name="Mikhailova N."/>
            <person name="Marx C."/>
            <person name="Richardson P."/>
        </authorList>
    </citation>
    <scope>NUCLEOTIDE SEQUENCE [LARGE SCALE GENOMIC DNA]</scope>
    <source>
        <strain evidence="7">CM4 / NCIMB 13688</strain>
    </source>
</reference>
<dbReference type="InterPro" id="IPR006656">
    <property type="entry name" value="Mopterin_OxRdtase"/>
</dbReference>
<dbReference type="HOGENOM" id="CLU_000422_13_3_5"/>
<dbReference type="GO" id="GO:0046872">
    <property type="term" value="F:metal ion binding"/>
    <property type="evidence" value="ECO:0007669"/>
    <property type="project" value="UniProtKB-KW"/>
</dbReference>
<accession>B7KXI1</accession>
<evidence type="ECO:0000256" key="1">
    <source>
        <dbReference type="ARBA" id="ARBA00010312"/>
    </source>
</evidence>
<dbReference type="Gene3D" id="2.20.25.90">
    <property type="entry name" value="ADC-like domains"/>
    <property type="match status" value="1"/>
</dbReference>
<dbReference type="RefSeq" id="WP_015950729.1">
    <property type="nucleotide sequence ID" value="NC_011757.1"/>
</dbReference>
<dbReference type="KEGG" id="mch:Mchl_2208"/>
<protein>
    <submittedName>
        <fullName evidence="6">Molybdopterin oxidoreductase</fullName>
    </submittedName>
</protein>
<sequence>MLEERISEIDAEAAAKSVSEAVTRLGACPHDCPDTCSMIYTVENGRLIDVRGNPDHPMTRGALCGKLKDFDRHHYNPDRILYPMRRTGPKGSGQFERITWDDALAEIHRRFTGIIETHGAEAILPYNYLGNEGVVQGLTVGDAFFNRLGATVAEKTFCGSGSCTAWLLTVGPTNGTDPMSFGQSKLIVIWGCNSVSTNIHHWHVVKEAQRHGARVIVIDPYRSRTAAQADWHLMPKPGTDGALAMAMIHVIIEEGLTDDDYIARHTVGFEPLKERAQAFTPEYAAEICGIPADDIRQLAREYATTRNAALRPGVAVERSAGGAQALRAIFSLPALTGSWKDPGGGVYQMPLWEFPVHWDRVCRPDLIPEGTRVLNVLKLGEVLTGEAGIEPGIHALMVYNANPVSNSTETAKIKRGLAREDLFTVVSEHFVTDTARYADILLPATMAAEHDDMMFSWGHFFFTLNQKAIEPPGETVSNAELFRRLAKTFGFTEPQFSMSETELMEWYLDWESPKLGGIGMDHFRQHGWYRLNIGDPETRTPHAEGNFPTPSGKCEFYSEAAVTSGNFVAPPFRQMYEQFQGGEALDPLPGYVPANERPETNPAQAERYPLNIVSPKSHGFLNSQYANEAHKFRAQGEQTILINPADAQSREIGEGALVRVFNDRGAFHGQARVTEEVPPGLVIASLGYWHSLNRDGAVNVISASTYGGMGHSPTFSDNLVQVGLAQ</sequence>
<dbReference type="Pfam" id="PF01568">
    <property type="entry name" value="Molydop_binding"/>
    <property type="match status" value="1"/>
</dbReference>
<dbReference type="Gene3D" id="2.40.40.20">
    <property type="match status" value="1"/>
</dbReference>
<evidence type="ECO:0000256" key="4">
    <source>
        <dbReference type="ARBA" id="ARBA00023014"/>
    </source>
</evidence>
<feature type="domain" description="4Fe-4S Mo/W bis-MGD-type" evidence="5">
    <location>
        <begin position="21"/>
        <end position="78"/>
    </location>
</feature>
<dbReference type="InterPro" id="IPR006657">
    <property type="entry name" value="MoPterin_dinucl-bd_dom"/>
</dbReference>
<dbReference type="CDD" id="cd02766">
    <property type="entry name" value="MopB_3"/>
    <property type="match status" value="1"/>
</dbReference>
<dbReference type="Pfam" id="PF04879">
    <property type="entry name" value="Molybdop_Fe4S4"/>
    <property type="match status" value="1"/>
</dbReference>
<dbReference type="EMBL" id="CP001298">
    <property type="protein sequence ID" value="ACK83055.1"/>
    <property type="molecule type" value="Genomic_DNA"/>
</dbReference>
<evidence type="ECO:0000256" key="3">
    <source>
        <dbReference type="ARBA" id="ARBA00023004"/>
    </source>
</evidence>
<dbReference type="Gene3D" id="3.30.2070.10">
    <property type="entry name" value="Formate dehydrogenase/DMSO reductase"/>
    <property type="match status" value="1"/>
</dbReference>
<name>B7KXI1_METC4</name>
<evidence type="ECO:0000313" key="7">
    <source>
        <dbReference type="Proteomes" id="UP000002385"/>
    </source>
</evidence>
<evidence type="ECO:0000256" key="2">
    <source>
        <dbReference type="ARBA" id="ARBA00022723"/>
    </source>
</evidence>
<dbReference type="PANTHER" id="PTHR43742:SF6">
    <property type="entry name" value="OXIDOREDUCTASE YYAE-RELATED"/>
    <property type="match status" value="1"/>
</dbReference>
<dbReference type="GO" id="GO:0051536">
    <property type="term" value="F:iron-sulfur cluster binding"/>
    <property type="evidence" value="ECO:0007669"/>
    <property type="project" value="UniProtKB-KW"/>
</dbReference>
<dbReference type="PANTHER" id="PTHR43742">
    <property type="entry name" value="TRIMETHYLAMINE-N-OXIDE REDUCTASE"/>
    <property type="match status" value="1"/>
</dbReference>
<evidence type="ECO:0000259" key="5">
    <source>
        <dbReference type="PROSITE" id="PS51669"/>
    </source>
</evidence>
<comment type="similarity">
    <text evidence="1">Belongs to the prokaryotic molybdopterin-containing oxidoreductase family.</text>
</comment>
<dbReference type="InterPro" id="IPR009010">
    <property type="entry name" value="Asp_de-COase-like_dom_sf"/>
</dbReference>
<gene>
    <name evidence="6" type="ordered locus">Mchl_2208</name>
</gene>
<dbReference type="Gene3D" id="3.40.50.740">
    <property type="match status" value="1"/>
</dbReference>
<reference evidence="6 7" key="2">
    <citation type="journal article" date="2012" name="J. Bacteriol.">
        <title>Complete genome sequences of six strains of the genus Methylobacterium.</title>
        <authorList>
            <person name="Marx C.J."/>
            <person name="Bringel F."/>
            <person name="Chistoserdova L."/>
            <person name="Moulin L."/>
            <person name="Farhan Ul Haque M."/>
            <person name="Fleischman D.E."/>
            <person name="Gruffaz C."/>
            <person name="Jourand P."/>
            <person name="Knief C."/>
            <person name="Lee M.C."/>
            <person name="Muller E.E."/>
            <person name="Nadalig T."/>
            <person name="Peyraud R."/>
            <person name="Roselli S."/>
            <person name="Russ L."/>
            <person name="Goodwin L.A."/>
            <person name="Ivanova N."/>
            <person name="Kyrpides N."/>
            <person name="Lajus A."/>
            <person name="Land M.L."/>
            <person name="Medigue C."/>
            <person name="Mikhailova N."/>
            <person name="Nolan M."/>
            <person name="Woyke T."/>
            <person name="Stolyar S."/>
            <person name="Vorholt J.A."/>
            <person name="Vuilleumier S."/>
        </authorList>
    </citation>
    <scope>NUCLEOTIDE SEQUENCE [LARGE SCALE GENOMIC DNA]</scope>
    <source>
        <strain evidence="7">CM4 / NCIMB 13688</strain>
    </source>
</reference>
<dbReference type="SMART" id="SM00926">
    <property type="entry name" value="Molybdop_Fe4S4"/>
    <property type="match status" value="1"/>
</dbReference>
<dbReference type="PROSITE" id="PS51669">
    <property type="entry name" value="4FE4S_MOW_BIS_MGD"/>
    <property type="match status" value="1"/>
</dbReference>
<dbReference type="SUPFAM" id="SSF53706">
    <property type="entry name" value="Formate dehydrogenase/DMSO reductase, domains 1-3"/>
    <property type="match status" value="1"/>
</dbReference>
<keyword evidence="2" id="KW-0479">Metal-binding</keyword>
<dbReference type="InterPro" id="IPR006963">
    <property type="entry name" value="Mopterin_OxRdtase_4Fe-4S_dom"/>
</dbReference>
<organism evidence="6 7">
    <name type="scientific">Methylorubrum extorquens (strain CM4 / NCIMB 13688)</name>
    <name type="common">Methylobacterium extorquens</name>
    <dbReference type="NCBI Taxonomy" id="440085"/>
    <lineage>
        <taxon>Bacteria</taxon>
        <taxon>Pseudomonadati</taxon>
        <taxon>Pseudomonadota</taxon>
        <taxon>Alphaproteobacteria</taxon>
        <taxon>Hyphomicrobiales</taxon>
        <taxon>Methylobacteriaceae</taxon>
        <taxon>Methylorubrum</taxon>
    </lineage>
</organism>
<dbReference type="GO" id="GO:0016491">
    <property type="term" value="F:oxidoreductase activity"/>
    <property type="evidence" value="ECO:0007669"/>
    <property type="project" value="InterPro"/>
</dbReference>
<keyword evidence="4" id="KW-0411">Iron-sulfur</keyword>
<proteinExistence type="inferred from homology"/>
<dbReference type="Pfam" id="PF00384">
    <property type="entry name" value="Molybdopterin"/>
    <property type="match status" value="1"/>
</dbReference>
<keyword evidence="3" id="KW-0408">Iron</keyword>
<dbReference type="Gene3D" id="3.40.228.10">
    <property type="entry name" value="Dimethylsulfoxide Reductase, domain 2"/>
    <property type="match status" value="1"/>
</dbReference>
<dbReference type="InterPro" id="IPR050612">
    <property type="entry name" value="Prok_Mopterin_Oxidored"/>
</dbReference>